<dbReference type="PANTHER" id="PTHR43047">
    <property type="entry name" value="TWO-COMPONENT HISTIDINE PROTEIN KINASE"/>
    <property type="match status" value="1"/>
</dbReference>
<dbReference type="InterPro" id="IPR003661">
    <property type="entry name" value="HisK_dim/P_dom"/>
</dbReference>
<keyword evidence="10" id="KW-0547">Nucleotide-binding</keyword>
<evidence type="ECO:0000256" key="9">
    <source>
        <dbReference type="ARBA" id="ARBA00022777"/>
    </source>
</evidence>
<dbReference type="SMART" id="SM00387">
    <property type="entry name" value="HATPase_c"/>
    <property type="match status" value="1"/>
</dbReference>
<keyword evidence="11" id="KW-1133">Transmembrane helix</keyword>
<feature type="domain" description="Histidine kinase" evidence="15">
    <location>
        <begin position="361"/>
        <end position="579"/>
    </location>
</feature>
<protein>
    <recommendedName>
        <fullName evidence="3">histidine kinase</fullName>
        <ecNumber evidence="3">2.7.13.3</ecNumber>
    </recommendedName>
</protein>
<dbReference type="Pfam" id="PF01627">
    <property type="entry name" value="Hpt"/>
    <property type="match status" value="1"/>
</dbReference>
<evidence type="ECO:0000256" key="12">
    <source>
        <dbReference type="ARBA" id="ARBA00023136"/>
    </source>
</evidence>
<dbReference type="Gene3D" id="1.20.120.160">
    <property type="entry name" value="HPT domain"/>
    <property type="match status" value="1"/>
</dbReference>
<comment type="caution">
    <text evidence="18">The sequence shown here is derived from an EMBL/GenBank/DDBJ whole genome shotgun (WGS) entry which is preliminary data.</text>
</comment>
<evidence type="ECO:0000256" key="1">
    <source>
        <dbReference type="ARBA" id="ARBA00000085"/>
    </source>
</evidence>
<dbReference type="SMART" id="SM00448">
    <property type="entry name" value="REC"/>
    <property type="match status" value="1"/>
</dbReference>
<comment type="subcellular location">
    <subcellularLocation>
        <location evidence="2">Cell inner membrane</location>
        <topology evidence="2">Multi-pass membrane protein</topology>
    </subcellularLocation>
</comment>
<evidence type="ECO:0000259" key="15">
    <source>
        <dbReference type="PROSITE" id="PS50109"/>
    </source>
</evidence>
<accession>A0ABR6VT36</accession>
<dbReference type="Pfam" id="PF02518">
    <property type="entry name" value="HATPase_c"/>
    <property type="match status" value="1"/>
</dbReference>
<dbReference type="SMART" id="SM00388">
    <property type="entry name" value="HisKA"/>
    <property type="match status" value="1"/>
</dbReference>
<keyword evidence="5" id="KW-0997">Cell inner membrane</keyword>
<keyword evidence="7" id="KW-0808">Transferase</keyword>
<keyword evidence="6 14" id="KW-0597">Phosphoprotein</keyword>
<evidence type="ECO:0000259" key="16">
    <source>
        <dbReference type="PROSITE" id="PS50110"/>
    </source>
</evidence>
<dbReference type="Gene3D" id="3.30.565.10">
    <property type="entry name" value="Histidine kinase-like ATPase, C-terminal domain"/>
    <property type="match status" value="1"/>
</dbReference>
<dbReference type="InterPro" id="IPR036641">
    <property type="entry name" value="HPT_dom_sf"/>
</dbReference>
<sequence>MSNGKESFSLQSIRSKILAAVLLGALAVALSWSITHRGFKDILLTVEEVSTPNEKLLAVNSLFQSLAQLDQLQRAHANRSPEKPQKLFRQKIQQLQVTLDSLRGYCAGNKQQLHLLDSMETKLLQREKLYHGYVKLRADMNRNEALSRRISAISKVLASSKPQVDTTVVTASKKITTTTLLPSEQEQASASKKPRSFFNRLFKSRKEVELPAALRQVEEELEVHVDTLSVARQDSVLWKVEKMMRRVEREHHQRTTQLLSREMAWITANSQLHSQLVSILRTIEREELMAMQQNNQAARAVVNGSIDRIDHIMVLFSLGTVLLVLLIFLDISRSNKYRKQLIAAKEEAEQLGQVKQQFLANMSHEIRTPLQAILGFSEQVRSQEKPSRQALDAIYQSSEHLLHIVNEVLDYSRLVSGKFTFEQRPFSVQQLVTEVVASMQLAADQKLLTLELVYDAPENQAYLGDSFRLKQILYNLLSNAIKFTDMGGVTLRVSSEETPAGADFMFEVQDTGVGISPEQLEKIFHSFEQADASVGRTRGGTGLGLSIVKALAEGQQGTVEVSSAPGQGSVFLVRLPFGKAPKSALSPAVVPVEKPVNLKPAGKVLVVDDDAFILQLCGSILKKNGIAHTCTLDATSVLQQDWDETIQLVLLDIRMPEISGIDLCRALRQKVTSAVQIFALTAEALPQACDSIIDQGFDGLLKKPFREQELLALVNGRLGSWSGAVPVKTTSAPELDLTPLRHMLGQQEELLKVVLEQFTTETAQDLQALSAAVTSQDPPQVRELLHRLAGRTGQVGAQQLSARLRKVETALRAEEPLLRWESEVQVLAQEVACLQEKIKEQMPLEEVEIES</sequence>
<keyword evidence="19" id="KW-1185">Reference proteome</keyword>
<dbReference type="InterPro" id="IPR008207">
    <property type="entry name" value="Sig_transdc_His_kin_Hpt_dom"/>
</dbReference>
<gene>
    <name evidence="18" type="ORF">H7U12_11520</name>
</gene>
<keyword evidence="10" id="KW-0067">ATP-binding</keyword>
<keyword evidence="8" id="KW-0812">Transmembrane</keyword>
<dbReference type="InterPro" id="IPR011006">
    <property type="entry name" value="CheY-like_superfamily"/>
</dbReference>
<dbReference type="SUPFAM" id="SSF47226">
    <property type="entry name" value="Histidine-containing phosphotransfer domain, HPT domain"/>
    <property type="match status" value="1"/>
</dbReference>
<evidence type="ECO:0000256" key="8">
    <source>
        <dbReference type="ARBA" id="ARBA00022692"/>
    </source>
</evidence>
<evidence type="ECO:0000256" key="3">
    <source>
        <dbReference type="ARBA" id="ARBA00012438"/>
    </source>
</evidence>
<reference evidence="18 19" key="1">
    <citation type="journal article" date="2019" name="Int. J. Syst. Evol. Microbiol.">
        <title>Rufibacter sediminis sp. nov., isolated from freshwater lake sediment.</title>
        <authorList>
            <person name="Qu J.H."/>
            <person name="Zhang L.J."/>
            <person name="Fu Y.H."/>
            <person name="Li H.F."/>
        </authorList>
    </citation>
    <scope>NUCLEOTIDE SEQUENCE [LARGE SCALE GENOMIC DNA]</scope>
    <source>
        <strain evidence="18 19">H-1</strain>
    </source>
</reference>
<dbReference type="Gene3D" id="1.10.287.130">
    <property type="match status" value="1"/>
</dbReference>
<dbReference type="SUPFAM" id="SSF47384">
    <property type="entry name" value="Homodimeric domain of signal transducing histidine kinase"/>
    <property type="match status" value="1"/>
</dbReference>
<keyword evidence="9" id="KW-0418">Kinase</keyword>
<evidence type="ECO:0000256" key="6">
    <source>
        <dbReference type="ARBA" id="ARBA00022553"/>
    </source>
</evidence>
<comment type="catalytic activity">
    <reaction evidence="1">
        <text>ATP + protein L-histidine = ADP + protein N-phospho-L-histidine.</text>
        <dbReference type="EC" id="2.7.13.3"/>
    </reaction>
</comment>
<feature type="domain" description="HPt" evidence="17">
    <location>
        <begin position="747"/>
        <end position="841"/>
    </location>
</feature>
<dbReference type="PROSITE" id="PS50110">
    <property type="entry name" value="RESPONSE_REGULATORY"/>
    <property type="match status" value="1"/>
</dbReference>
<evidence type="ECO:0000256" key="10">
    <source>
        <dbReference type="ARBA" id="ARBA00022840"/>
    </source>
</evidence>
<dbReference type="EC" id="2.7.13.3" evidence="3"/>
<dbReference type="EMBL" id="JACOAF010000027">
    <property type="protein sequence ID" value="MBC3540310.1"/>
    <property type="molecule type" value="Genomic_DNA"/>
</dbReference>
<keyword evidence="12" id="KW-0472">Membrane</keyword>
<dbReference type="SUPFAM" id="SSF52172">
    <property type="entry name" value="CheY-like"/>
    <property type="match status" value="1"/>
</dbReference>
<feature type="modified residue" description="Phosphohistidine" evidence="13">
    <location>
        <position position="786"/>
    </location>
</feature>
<dbReference type="SUPFAM" id="SSF55874">
    <property type="entry name" value="ATPase domain of HSP90 chaperone/DNA topoisomerase II/histidine kinase"/>
    <property type="match status" value="1"/>
</dbReference>
<dbReference type="InterPro" id="IPR003594">
    <property type="entry name" value="HATPase_dom"/>
</dbReference>
<dbReference type="Pfam" id="PF00512">
    <property type="entry name" value="HisKA"/>
    <property type="match status" value="1"/>
</dbReference>
<evidence type="ECO:0000256" key="11">
    <source>
        <dbReference type="ARBA" id="ARBA00022989"/>
    </source>
</evidence>
<dbReference type="CDD" id="cd00082">
    <property type="entry name" value="HisKA"/>
    <property type="match status" value="1"/>
</dbReference>
<feature type="modified residue" description="4-aspartylphosphate" evidence="14">
    <location>
        <position position="652"/>
    </location>
</feature>
<dbReference type="PROSITE" id="PS50894">
    <property type="entry name" value="HPT"/>
    <property type="match status" value="1"/>
</dbReference>
<proteinExistence type="predicted"/>
<dbReference type="Gene3D" id="3.40.50.2300">
    <property type="match status" value="1"/>
</dbReference>
<keyword evidence="4" id="KW-1003">Cell membrane</keyword>
<dbReference type="RefSeq" id="WP_186637780.1">
    <property type="nucleotide sequence ID" value="NZ_JACOAF010000027.1"/>
</dbReference>
<name>A0ABR6VT36_9BACT</name>
<dbReference type="PANTHER" id="PTHR43047:SF64">
    <property type="entry name" value="HISTIDINE KINASE CONTAINING CHEY-HOMOLOGOUS RECEIVER DOMAIN AND PAS DOMAIN-RELATED"/>
    <property type="match status" value="1"/>
</dbReference>
<dbReference type="InterPro" id="IPR001789">
    <property type="entry name" value="Sig_transdc_resp-reg_receiver"/>
</dbReference>
<dbReference type="InterPro" id="IPR005467">
    <property type="entry name" value="His_kinase_dom"/>
</dbReference>
<evidence type="ECO:0000256" key="2">
    <source>
        <dbReference type="ARBA" id="ARBA00004429"/>
    </source>
</evidence>
<evidence type="ECO:0000256" key="7">
    <source>
        <dbReference type="ARBA" id="ARBA00022679"/>
    </source>
</evidence>
<dbReference type="Proteomes" id="UP000659698">
    <property type="component" value="Unassembled WGS sequence"/>
</dbReference>
<evidence type="ECO:0000313" key="18">
    <source>
        <dbReference type="EMBL" id="MBC3540310.1"/>
    </source>
</evidence>
<evidence type="ECO:0000313" key="19">
    <source>
        <dbReference type="Proteomes" id="UP000659698"/>
    </source>
</evidence>
<dbReference type="PRINTS" id="PR00344">
    <property type="entry name" value="BCTRLSENSOR"/>
</dbReference>
<feature type="domain" description="Response regulatory" evidence="16">
    <location>
        <begin position="603"/>
        <end position="718"/>
    </location>
</feature>
<organism evidence="18 19">
    <name type="scientific">Rufibacter sediminis</name>
    <dbReference type="NCBI Taxonomy" id="2762756"/>
    <lineage>
        <taxon>Bacteria</taxon>
        <taxon>Pseudomonadati</taxon>
        <taxon>Bacteroidota</taxon>
        <taxon>Cytophagia</taxon>
        <taxon>Cytophagales</taxon>
        <taxon>Hymenobacteraceae</taxon>
        <taxon>Rufibacter</taxon>
    </lineage>
</organism>
<evidence type="ECO:0000256" key="4">
    <source>
        <dbReference type="ARBA" id="ARBA00022475"/>
    </source>
</evidence>
<evidence type="ECO:0000256" key="13">
    <source>
        <dbReference type="PROSITE-ProRule" id="PRU00110"/>
    </source>
</evidence>
<dbReference type="InterPro" id="IPR036890">
    <property type="entry name" value="HATPase_C_sf"/>
</dbReference>
<dbReference type="InterPro" id="IPR004358">
    <property type="entry name" value="Sig_transdc_His_kin-like_C"/>
</dbReference>
<dbReference type="PROSITE" id="PS50109">
    <property type="entry name" value="HIS_KIN"/>
    <property type="match status" value="1"/>
</dbReference>
<evidence type="ECO:0000256" key="14">
    <source>
        <dbReference type="PROSITE-ProRule" id="PRU00169"/>
    </source>
</evidence>
<evidence type="ECO:0000256" key="5">
    <source>
        <dbReference type="ARBA" id="ARBA00022519"/>
    </source>
</evidence>
<dbReference type="InterPro" id="IPR036097">
    <property type="entry name" value="HisK_dim/P_sf"/>
</dbReference>
<dbReference type="CDD" id="cd17546">
    <property type="entry name" value="REC_hyHK_CKI1_RcsC-like"/>
    <property type="match status" value="1"/>
</dbReference>
<dbReference type="Pfam" id="PF00072">
    <property type="entry name" value="Response_reg"/>
    <property type="match status" value="1"/>
</dbReference>
<evidence type="ECO:0000259" key="17">
    <source>
        <dbReference type="PROSITE" id="PS50894"/>
    </source>
</evidence>